<dbReference type="InterPro" id="IPR005899">
    <property type="entry name" value="Na_pump_deCOase"/>
</dbReference>
<evidence type="ECO:0000256" key="1">
    <source>
        <dbReference type="ARBA" id="ARBA00004236"/>
    </source>
</evidence>
<dbReference type="Pfam" id="PF04277">
    <property type="entry name" value="OAD_gamma"/>
    <property type="match status" value="1"/>
</dbReference>
<sequence>MEGHISSYFVGVPGGLIMSFIAFSIVFIVIIGLMLLMMGLEHVCNAIDSVGKSKNNAAPAQKAAPAAPAAGPAPAQAAAAAEDSGELLAVISAAIMAACGATARVTAFAPAKAPASTAWKNVGRLQNTEGC</sequence>
<evidence type="ECO:0000313" key="7">
    <source>
        <dbReference type="EMBL" id="KEJ93444.1"/>
    </source>
</evidence>
<evidence type="ECO:0000313" key="8">
    <source>
        <dbReference type="Proteomes" id="UP000027665"/>
    </source>
</evidence>
<dbReference type="GeneID" id="90982508"/>
<feature type="transmembrane region" description="Helical" evidence="6">
    <location>
        <begin position="16"/>
        <end position="36"/>
    </location>
</feature>
<dbReference type="RefSeq" id="WP_037974153.1">
    <property type="nucleotide sequence ID" value="NZ_CALIAO010000003.1"/>
</dbReference>
<evidence type="ECO:0000256" key="5">
    <source>
        <dbReference type="ARBA" id="ARBA00023136"/>
    </source>
</evidence>
<name>A0A073IUH5_9BACT</name>
<dbReference type="AlphaFoldDB" id="A0A073IUH5"/>
<keyword evidence="3 6" id="KW-0812">Transmembrane</keyword>
<keyword evidence="5 6" id="KW-0472">Membrane</keyword>
<dbReference type="GO" id="GO:0036376">
    <property type="term" value="P:sodium ion export across plasma membrane"/>
    <property type="evidence" value="ECO:0007669"/>
    <property type="project" value="InterPro"/>
</dbReference>
<keyword evidence="4 6" id="KW-1133">Transmembrane helix</keyword>
<gene>
    <name evidence="7" type="ORF">EH55_04015</name>
</gene>
<organism evidence="7 8">
    <name type="scientific">Synergistes jonesii</name>
    <dbReference type="NCBI Taxonomy" id="2754"/>
    <lineage>
        <taxon>Bacteria</taxon>
        <taxon>Thermotogati</taxon>
        <taxon>Synergistota</taxon>
        <taxon>Synergistia</taxon>
        <taxon>Synergistales</taxon>
        <taxon>Synergistaceae</taxon>
        <taxon>Synergistes</taxon>
    </lineage>
</organism>
<evidence type="ECO:0000256" key="3">
    <source>
        <dbReference type="ARBA" id="ARBA00022692"/>
    </source>
</evidence>
<dbReference type="EMBL" id="JMKI01000003">
    <property type="protein sequence ID" value="KEJ93444.1"/>
    <property type="molecule type" value="Genomic_DNA"/>
</dbReference>
<comment type="caution">
    <text evidence="7">The sequence shown here is derived from an EMBL/GenBank/DDBJ whole genome shotgun (WGS) entry which is preliminary data.</text>
</comment>
<dbReference type="STRING" id="2754.EH55_04015"/>
<proteinExistence type="predicted"/>
<keyword evidence="8" id="KW-1185">Reference proteome</keyword>
<dbReference type="Proteomes" id="UP000027665">
    <property type="component" value="Unassembled WGS sequence"/>
</dbReference>
<dbReference type="GO" id="GO:0005886">
    <property type="term" value="C:plasma membrane"/>
    <property type="evidence" value="ECO:0007669"/>
    <property type="project" value="UniProtKB-SubCell"/>
</dbReference>
<accession>A0A073IUH5</accession>
<dbReference type="eggNOG" id="ENOG5032YP6">
    <property type="taxonomic scope" value="Bacteria"/>
</dbReference>
<comment type="subcellular location">
    <subcellularLocation>
        <location evidence="1">Cell membrane</location>
    </subcellularLocation>
</comment>
<reference evidence="7 8" key="1">
    <citation type="submission" date="2014-04" db="EMBL/GenBank/DDBJ databases">
        <title>Draft Genome Sequence of Synergistes jonesii.</title>
        <authorList>
            <person name="Coil D.A."/>
            <person name="Eisen J.A."/>
            <person name="Holland-Moritz H.E."/>
        </authorList>
    </citation>
    <scope>NUCLEOTIDE SEQUENCE [LARGE SCALE GENOMIC DNA]</scope>
    <source>
        <strain evidence="7 8">78-1</strain>
    </source>
</reference>
<evidence type="ECO:0000256" key="4">
    <source>
        <dbReference type="ARBA" id="ARBA00022989"/>
    </source>
</evidence>
<dbReference type="GO" id="GO:0015081">
    <property type="term" value="F:sodium ion transmembrane transporter activity"/>
    <property type="evidence" value="ECO:0007669"/>
    <property type="project" value="InterPro"/>
</dbReference>
<evidence type="ECO:0000256" key="6">
    <source>
        <dbReference type="SAM" id="Phobius"/>
    </source>
</evidence>
<protein>
    <submittedName>
        <fullName evidence="7">Uncharacterized protein</fullName>
    </submittedName>
</protein>
<evidence type="ECO:0000256" key="2">
    <source>
        <dbReference type="ARBA" id="ARBA00022475"/>
    </source>
</evidence>
<keyword evidence="2" id="KW-1003">Cell membrane</keyword>